<dbReference type="AlphaFoldDB" id="A0A5R9Q6P5"/>
<dbReference type="SUPFAM" id="SSF51338">
    <property type="entry name" value="Composite domain of metallo-dependent hydrolases"/>
    <property type="match status" value="1"/>
</dbReference>
<evidence type="ECO:0000313" key="2">
    <source>
        <dbReference type="EMBL" id="TLX48818.1"/>
    </source>
</evidence>
<organism evidence="2 3">
    <name type="scientific">Pseudoalteromonas phenolica</name>
    <dbReference type="NCBI Taxonomy" id="161398"/>
    <lineage>
        <taxon>Bacteria</taxon>
        <taxon>Pseudomonadati</taxon>
        <taxon>Pseudomonadota</taxon>
        <taxon>Gammaproteobacteria</taxon>
        <taxon>Alteromonadales</taxon>
        <taxon>Pseudoalteromonadaceae</taxon>
        <taxon>Pseudoalteromonas</taxon>
    </lineage>
</organism>
<dbReference type="NCBIfam" id="NF006688">
    <property type="entry name" value="PRK09236.1"/>
    <property type="match status" value="1"/>
</dbReference>
<dbReference type="CDD" id="cd01318">
    <property type="entry name" value="DHOase_IIb"/>
    <property type="match status" value="1"/>
</dbReference>
<dbReference type="EMBL" id="PPSW01000003">
    <property type="protein sequence ID" value="TLX48818.1"/>
    <property type="molecule type" value="Genomic_DNA"/>
</dbReference>
<dbReference type="GO" id="GO:0005737">
    <property type="term" value="C:cytoplasm"/>
    <property type="evidence" value="ECO:0007669"/>
    <property type="project" value="TreeGrafter"/>
</dbReference>
<dbReference type="Gene3D" id="3.20.20.140">
    <property type="entry name" value="Metal-dependent hydrolases"/>
    <property type="match status" value="1"/>
</dbReference>
<feature type="domain" description="Amidohydrolase-related" evidence="1">
    <location>
        <begin position="51"/>
        <end position="427"/>
    </location>
</feature>
<protein>
    <submittedName>
        <fullName evidence="2">Dihydroorotase</fullName>
    </submittedName>
</protein>
<dbReference type="PANTHER" id="PTHR43668">
    <property type="entry name" value="ALLANTOINASE"/>
    <property type="match status" value="1"/>
</dbReference>
<dbReference type="InterPro" id="IPR032466">
    <property type="entry name" value="Metal_Hydrolase"/>
</dbReference>
<dbReference type="RefSeq" id="WP_138478098.1">
    <property type="nucleotide sequence ID" value="NZ_PPSW01000003.1"/>
</dbReference>
<evidence type="ECO:0000259" key="1">
    <source>
        <dbReference type="Pfam" id="PF01979"/>
    </source>
</evidence>
<sequence>MAITIITNAVIINEGKTFNGSVAIEQDRFIYIGKTMPEYTDALIIDAKGKYLIPGVIDGQVHFRDPGVTHKADMESESKAAVAGGVTSYIDMPNSRPNVLNHEVWQAKNALAATKSLANYDFYMGLNNDNVDVLLDTDTTGYSCLSDDGLYFAGPGNLLADSEETLDKIFSKSKNIIAIHAEIEGIIHKNEQKFKAEYGEDVPVKFHPIIRSEEACVKATERAIRLATKHNARLHVLHLTTAKEAAMFRNDIPLEEKRITTEASVHHLWFNDSDYEEKGTLIKWNPAIKTEQDRLGLIAAINDDRIDIITTDHAPHTLEEKQNTYFKAMSGGPFVQHSLVVMIELHLQGYLTLEKIVEKMCHNPALLYGFKDRGYIRPGYKADFTLVDMDSPWTVSKDNILYKCGWSPVEGQTFKAQVKQTYVNGHKVFDNGEFDTSKKGEQLELLPWEERIYVKSA</sequence>
<dbReference type="PANTHER" id="PTHR43668:SF4">
    <property type="entry name" value="ALLANTOINASE"/>
    <property type="match status" value="1"/>
</dbReference>
<dbReference type="GO" id="GO:0006145">
    <property type="term" value="P:purine nucleobase catabolic process"/>
    <property type="evidence" value="ECO:0007669"/>
    <property type="project" value="TreeGrafter"/>
</dbReference>
<dbReference type="OrthoDB" id="5687299at2"/>
<name>A0A5R9Q6P5_9GAMM</name>
<dbReference type="Pfam" id="PF01979">
    <property type="entry name" value="Amidohydro_1"/>
    <property type="match status" value="1"/>
</dbReference>
<reference evidence="2 3" key="1">
    <citation type="submission" date="2018-01" db="EMBL/GenBank/DDBJ databases">
        <title>Co-occurrence of chitin degradation, pigmentation and bioactivity in marine Pseudoalteromonas.</title>
        <authorList>
            <person name="Paulsen S."/>
            <person name="Gram L."/>
            <person name="Machado H."/>
        </authorList>
    </citation>
    <scope>NUCLEOTIDE SEQUENCE [LARGE SCALE GENOMIC DNA]</scope>
    <source>
        <strain evidence="2 3">S3663</strain>
    </source>
</reference>
<dbReference type="InterPro" id="IPR006680">
    <property type="entry name" value="Amidohydro-rel"/>
</dbReference>
<comment type="caution">
    <text evidence="2">The sequence shown here is derived from an EMBL/GenBank/DDBJ whole genome shotgun (WGS) entry which is preliminary data.</text>
</comment>
<dbReference type="GO" id="GO:0004038">
    <property type="term" value="F:allantoinase activity"/>
    <property type="evidence" value="ECO:0007669"/>
    <property type="project" value="TreeGrafter"/>
</dbReference>
<dbReference type="Proteomes" id="UP000309186">
    <property type="component" value="Unassembled WGS sequence"/>
</dbReference>
<dbReference type="InterPro" id="IPR011059">
    <property type="entry name" value="Metal-dep_hydrolase_composite"/>
</dbReference>
<dbReference type="SUPFAM" id="SSF51556">
    <property type="entry name" value="Metallo-dependent hydrolases"/>
    <property type="match status" value="1"/>
</dbReference>
<dbReference type="InterPro" id="IPR050138">
    <property type="entry name" value="DHOase/Allantoinase_Hydrolase"/>
</dbReference>
<gene>
    <name evidence="2" type="ORF">C1E24_01555</name>
</gene>
<accession>A0A5R9Q6P5</accession>
<evidence type="ECO:0000313" key="3">
    <source>
        <dbReference type="Proteomes" id="UP000309186"/>
    </source>
</evidence>
<dbReference type="Gene3D" id="2.30.40.10">
    <property type="entry name" value="Urease, subunit C, domain 1"/>
    <property type="match status" value="1"/>
</dbReference>
<proteinExistence type="predicted"/>